<dbReference type="CDD" id="cd03801">
    <property type="entry name" value="GT4_PimA-like"/>
    <property type="match status" value="1"/>
</dbReference>
<keyword evidence="1" id="KW-0808">Transferase</keyword>
<dbReference type="SUPFAM" id="SSF53756">
    <property type="entry name" value="UDP-Glycosyltransferase/glycogen phosphorylase"/>
    <property type="match status" value="1"/>
</dbReference>
<sequence>MKIAFIGGRTFHHADGIATFMYHLATELAKMGHEPIVFCEGEKNSETMLNGFKVIERKSFGSAFLTKPLLGLRATLHCLFKEKGVRVFHYNTWAPAMIASQIPLLFGRKVVMQSHGLEWKRTKYSAKKQALVKRIETWAAKTNKNWTMVSQEQTDYFAEHYNRKCTTITCAVEMPGEAQQSDFLQRYALQGNDYILYMGRLVQDKNPDYLIKGFVKANLEGKKLVLCGGADGDDKYEAYLKGLTDSTDVIFTGPIFGADKDAAFRNCYAFCLPSTLEGLPMSLLEAMSYGKVCIASDIPACHEALGESGIFVPYENSEAITTSLLDLTNNEEKYEWQKNANKERANNVFSWESTTKKYLDYLRSLNVY</sequence>
<accession>A0A1H0K9U8</accession>
<protein>
    <submittedName>
        <fullName evidence="4">Glycosyltransferase involved in cell wall bisynthesis</fullName>
    </submittedName>
</protein>
<evidence type="ECO:0000259" key="3">
    <source>
        <dbReference type="Pfam" id="PF13439"/>
    </source>
</evidence>
<dbReference type="EMBL" id="FNIW01000024">
    <property type="protein sequence ID" value="SDO52725.1"/>
    <property type="molecule type" value="Genomic_DNA"/>
</dbReference>
<name>A0A1H0K9U8_9BACT</name>
<dbReference type="Pfam" id="PF00534">
    <property type="entry name" value="Glycos_transf_1"/>
    <property type="match status" value="1"/>
</dbReference>
<comment type="caution">
    <text evidence="4">The sequence shown here is derived from an EMBL/GenBank/DDBJ whole genome shotgun (WGS) entry which is preliminary data.</text>
</comment>
<dbReference type="Pfam" id="PF13439">
    <property type="entry name" value="Glyco_transf_4"/>
    <property type="match status" value="1"/>
</dbReference>
<evidence type="ECO:0000313" key="4">
    <source>
        <dbReference type="EMBL" id="SDO52725.1"/>
    </source>
</evidence>
<feature type="domain" description="Glycosyl transferase family 1" evidence="2">
    <location>
        <begin position="191"/>
        <end position="343"/>
    </location>
</feature>
<dbReference type="RefSeq" id="WP_091854858.1">
    <property type="nucleotide sequence ID" value="NZ_FNIW01000024.1"/>
</dbReference>
<dbReference type="OrthoDB" id="9806653at2"/>
<proteinExistence type="predicted"/>
<reference evidence="5" key="1">
    <citation type="submission" date="2016-10" db="EMBL/GenBank/DDBJ databases">
        <authorList>
            <person name="de Groot N.N."/>
        </authorList>
    </citation>
    <scope>NUCLEOTIDE SEQUENCE [LARGE SCALE GENOMIC DNA]</scope>
    <source>
        <strain evidence="5">BP1-145</strain>
    </source>
</reference>
<evidence type="ECO:0000256" key="1">
    <source>
        <dbReference type="ARBA" id="ARBA00022679"/>
    </source>
</evidence>
<dbReference type="Gene3D" id="3.40.50.2000">
    <property type="entry name" value="Glycogen Phosphorylase B"/>
    <property type="match status" value="2"/>
</dbReference>
<dbReference type="GO" id="GO:0009103">
    <property type="term" value="P:lipopolysaccharide biosynthetic process"/>
    <property type="evidence" value="ECO:0007669"/>
    <property type="project" value="TreeGrafter"/>
</dbReference>
<dbReference type="PANTHER" id="PTHR46401:SF2">
    <property type="entry name" value="GLYCOSYLTRANSFERASE WBBK-RELATED"/>
    <property type="match status" value="1"/>
</dbReference>
<dbReference type="Proteomes" id="UP000199134">
    <property type="component" value="Unassembled WGS sequence"/>
</dbReference>
<dbReference type="AlphaFoldDB" id="A0A1H0K9U8"/>
<evidence type="ECO:0000313" key="5">
    <source>
        <dbReference type="Proteomes" id="UP000199134"/>
    </source>
</evidence>
<feature type="domain" description="Glycosyltransferase subfamily 4-like N-terminal" evidence="3">
    <location>
        <begin position="15"/>
        <end position="172"/>
    </location>
</feature>
<dbReference type="GO" id="GO:0016757">
    <property type="term" value="F:glycosyltransferase activity"/>
    <property type="evidence" value="ECO:0007669"/>
    <property type="project" value="InterPro"/>
</dbReference>
<dbReference type="InterPro" id="IPR001296">
    <property type="entry name" value="Glyco_trans_1"/>
</dbReference>
<dbReference type="InterPro" id="IPR028098">
    <property type="entry name" value="Glyco_trans_4-like_N"/>
</dbReference>
<organism evidence="4 5">
    <name type="scientific">Prevotella communis</name>
    <dbReference type="NCBI Taxonomy" id="2913614"/>
    <lineage>
        <taxon>Bacteria</taxon>
        <taxon>Pseudomonadati</taxon>
        <taxon>Bacteroidota</taxon>
        <taxon>Bacteroidia</taxon>
        <taxon>Bacteroidales</taxon>
        <taxon>Prevotellaceae</taxon>
        <taxon>Prevotella</taxon>
    </lineage>
</organism>
<evidence type="ECO:0000259" key="2">
    <source>
        <dbReference type="Pfam" id="PF00534"/>
    </source>
</evidence>
<dbReference type="PANTHER" id="PTHR46401">
    <property type="entry name" value="GLYCOSYLTRANSFERASE WBBK-RELATED"/>
    <property type="match status" value="1"/>
</dbReference>
<gene>
    <name evidence="4" type="ORF">SAMN04487900_12428</name>
</gene>